<sequence>MTETVPNFVDSTDPNTAYVVGFKTEAGHQPPSQLHRTMLMRSPNGTSFRCYIPDPAASAQAAEGSSIAAAENSLFPQKKPSELLEALAGHCYYRIEEWWTYELCFKQKLRQYHKDDGRTVSQYLMGSYAAGGEQEDEVQLDSSDVAGPMRYVSQQYTEGEACELTGQPRQAEVRFTCGTGEDTLLTSVKELASCHYLATVTTPRLCKHPAFQEQPQPAALIQCHPLSPSEAEAATAAAAQSSGTGHCASGAQQRPDGSCASSEGVSQGSSEGQDTASVAQNTTWPDHGAVDDAAEEDGSLLQALVEGQENAAYDDDGEGDPNDPYE</sequence>
<feature type="compositionally biased region" description="Low complexity" evidence="5">
    <location>
        <begin position="261"/>
        <end position="273"/>
    </location>
</feature>
<dbReference type="Gene3D" id="2.70.130.10">
    <property type="entry name" value="Mannose-6-phosphate receptor binding domain"/>
    <property type="match status" value="1"/>
</dbReference>
<reference evidence="7" key="1">
    <citation type="journal article" date="2019" name="Plant J.">
        <title>Chlorella vulgaris genome assembly and annotation reveals the molecular basis for metabolic acclimation to high light conditions.</title>
        <authorList>
            <person name="Cecchin M."/>
            <person name="Marcolungo L."/>
            <person name="Rossato M."/>
            <person name="Girolomoni L."/>
            <person name="Cosentino E."/>
            <person name="Cuine S."/>
            <person name="Li-Beisson Y."/>
            <person name="Delledonne M."/>
            <person name="Ballottari M."/>
        </authorList>
    </citation>
    <scope>NUCLEOTIDE SEQUENCE</scope>
    <source>
        <strain evidence="7">211/11P</strain>
    </source>
</reference>
<dbReference type="PANTHER" id="PTHR15414">
    <property type="entry name" value="OS-9-RELATED"/>
    <property type="match status" value="1"/>
</dbReference>
<dbReference type="InterPro" id="IPR045149">
    <property type="entry name" value="OS-9-like"/>
</dbReference>
<feature type="compositionally biased region" description="Acidic residues" evidence="5">
    <location>
        <begin position="312"/>
        <end position="326"/>
    </location>
</feature>
<dbReference type="PANTHER" id="PTHR15414:SF0">
    <property type="entry name" value="ENDOPLASMIC RETICULUM LECTIN 1"/>
    <property type="match status" value="1"/>
</dbReference>
<dbReference type="GO" id="GO:0030968">
    <property type="term" value="P:endoplasmic reticulum unfolded protein response"/>
    <property type="evidence" value="ECO:0007669"/>
    <property type="project" value="InterPro"/>
</dbReference>
<dbReference type="SUPFAM" id="SSF50911">
    <property type="entry name" value="Mannose 6-phosphate receptor domain"/>
    <property type="match status" value="1"/>
</dbReference>
<dbReference type="InterPro" id="IPR012913">
    <property type="entry name" value="OS9-like_dom"/>
</dbReference>
<reference evidence="7" key="2">
    <citation type="submission" date="2020-11" db="EMBL/GenBank/DDBJ databases">
        <authorList>
            <person name="Cecchin M."/>
            <person name="Marcolungo L."/>
            <person name="Rossato M."/>
            <person name="Girolomoni L."/>
            <person name="Cosentino E."/>
            <person name="Cuine S."/>
            <person name="Li-Beisson Y."/>
            <person name="Delledonne M."/>
            <person name="Ballottari M."/>
        </authorList>
    </citation>
    <scope>NUCLEOTIDE SEQUENCE</scope>
    <source>
        <strain evidence="7">211/11P</strain>
        <tissue evidence="7">Whole cell</tissue>
    </source>
</reference>
<gene>
    <name evidence="7" type="ORF">D9Q98_000638</name>
</gene>
<dbReference type="GO" id="GO:0005788">
    <property type="term" value="C:endoplasmic reticulum lumen"/>
    <property type="evidence" value="ECO:0007669"/>
    <property type="project" value="TreeGrafter"/>
</dbReference>
<dbReference type="PROSITE" id="PS51914">
    <property type="entry name" value="MRH"/>
    <property type="match status" value="1"/>
</dbReference>
<proteinExistence type="predicted"/>
<evidence type="ECO:0000256" key="3">
    <source>
        <dbReference type="ARBA" id="ARBA00022824"/>
    </source>
</evidence>
<dbReference type="InterPro" id="IPR009011">
    <property type="entry name" value="Man6P_isomerase_rcpt-bd_dom_sf"/>
</dbReference>
<organism evidence="7 8">
    <name type="scientific">Chlorella vulgaris</name>
    <name type="common">Green alga</name>
    <dbReference type="NCBI Taxonomy" id="3077"/>
    <lineage>
        <taxon>Eukaryota</taxon>
        <taxon>Viridiplantae</taxon>
        <taxon>Chlorophyta</taxon>
        <taxon>core chlorophytes</taxon>
        <taxon>Trebouxiophyceae</taxon>
        <taxon>Chlorellales</taxon>
        <taxon>Chlorellaceae</taxon>
        <taxon>Chlorella clade</taxon>
        <taxon>Chlorella</taxon>
    </lineage>
</organism>
<evidence type="ECO:0000256" key="2">
    <source>
        <dbReference type="ARBA" id="ARBA00022729"/>
    </source>
</evidence>
<keyword evidence="3" id="KW-0256">Endoplasmic reticulum</keyword>
<dbReference type="OrthoDB" id="448954at2759"/>
<comment type="caution">
    <text evidence="7">The sequence shown here is derived from an EMBL/GenBank/DDBJ whole genome shotgun (WGS) entry which is preliminary data.</text>
</comment>
<dbReference type="GO" id="GO:0030970">
    <property type="term" value="P:retrograde protein transport, ER to cytosol"/>
    <property type="evidence" value="ECO:0007669"/>
    <property type="project" value="TreeGrafter"/>
</dbReference>
<comment type="subcellular location">
    <subcellularLocation>
        <location evidence="1">Endoplasmic reticulum</location>
    </subcellularLocation>
</comment>
<accession>A0A9D4TYH3</accession>
<feature type="region of interest" description="Disordered" evidence="5">
    <location>
        <begin position="243"/>
        <end position="326"/>
    </location>
</feature>
<dbReference type="Proteomes" id="UP001055712">
    <property type="component" value="Unassembled WGS sequence"/>
</dbReference>
<keyword evidence="2" id="KW-0732">Signal</keyword>
<evidence type="ECO:0000313" key="8">
    <source>
        <dbReference type="Proteomes" id="UP001055712"/>
    </source>
</evidence>
<dbReference type="InterPro" id="IPR044865">
    <property type="entry name" value="MRH_dom"/>
</dbReference>
<feature type="compositionally biased region" description="Polar residues" evidence="5">
    <location>
        <begin position="274"/>
        <end position="284"/>
    </location>
</feature>
<evidence type="ECO:0000313" key="7">
    <source>
        <dbReference type="EMBL" id="KAI3438201.1"/>
    </source>
</evidence>
<keyword evidence="8" id="KW-1185">Reference proteome</keyword>
<dbReference type="AlphaFoldDB" id="A0A9D4TYH3"/>
<name>A0A9D4TYH3_CHLVU</name>
<protein>
    <recommendedName>
        <fullName evidence="6">MRH domain-containing protein</fullName>
    </recommendedName>
</protein>
<dbReference type="Pfam" id="PF07915">
    <property type="entry name" value="PRKCSH"/>
    <property type="match status" value="1"/>
</dbReference>
<evidence type="ECO:0000259" key="6">
    <source>
        <dbReference type="PROSITE" id="PS51914"/>
    </source>
</evidence>
<evidence type="ECO:0000256" key="4">
    <source>
        <dbReference type="ARBA" id="ARBA00023157"/>
    </source>
</evidence>
<keyword evidence="4" id="KW-1015">Disulfide bond</keyword>
<dbReference type="EMBL" id="SIDB01000001">
    <property type="protein sequence ID" value="KAI3438201.1"/>
    <property type="molecule type" value="Genomic_DNA"/>
</dbReference>
<evidence type="ECO:0000256" key="5">
    <source>
        <dbReference type="SAM" id="MobiDB-lite"/>
    </source>
</evidence>
<feature type="domain" description="MRH" evidence="6">
    <location>
        <begin position="89"/>
        <end position="208"/>
    </location>
</feature>
<evidence type="ECO:0000256" key="1">
    <source>
        <dbReference type="ARBA" id="ARBA00004240"/>
    </source>
</evidence>